<protein>
    <recommendedName>
        <fullName evidence="11">Mesoderm induction early response protein 1</fullName>
    </recommendedName>
</protein>
<organism evidence="9 10">
    <name type="scientific">Lottia gigantea</name>
    <name type="common">Giant owl limpet</name>
    <dbReference type="NCBI Taxonomy" id="225164"/>
    <lineage>
        <taxon>Eukaryota</taxon>
        <taxon>Metazoa</taxon>
        <taxon>Spiralia</taxon>
        <taxon>Lophotrochozoa</taxon>
        <taxon>Mollusca</taxon>
        <taxon>Gastropoda</taxon>
        <taxon>Patellogastropoda</taxon>
        <taxon>Lottioidea</taxon>
        <taxon>Lottiidae</taxon>
        <taxon>Lottia</taxon>
    </lineage>
</organism>
<dbReference type="Gene3D" id="1.10.10.60">
    <property type="entry name" value="Homeodomain-like"/>
    <property type="match status" value="1"/>
</dbReference>
<dbReference type="GO" id="GO:0042826">
    <property type="term" value="F:histone deacetylase binding"/>
    <property type="evidence" value="ECO:0007669"/>
    <property type="project" value="TreeGrafter"/>
</dbReference>
<accession>V3ZVR1</accession>
<dbReference type="GO" id="GO:0005654">
    <property type="term" value="C:nucleoplasm"/>
    <property type="evidence" value="ECO:0007669"/>
    <property type="project" value="TreeGrafter"/>
</dbReference>
<evidence type="ECO:0000259" key="8">
    <source>
        <dbReference type="PROSITE" id="PS51293"/>
    </source>
</evidence>
<dbReference type="CDD" id="cd11661">
    <property type="entry name" value="SANT_MTA3_like"/>
    <property type="match status" value="1"/>
</dbReference>
<evidence type="ECO:0000256" key="4">
    <source>
        <dbReference type="ARBA" id="ARBA00023163"/>
    </source>
</evidence>
<feature type="region of interest" description="Disordered" evidence="6">
    <location>
        <begin position="94"/>
        <end position="142"/>
    </location>
</feature>
<dbReference type="InterPro" id="IPR017884">
    <property type="entry name" value="SANT_dom"/>
</dbReference>
<keyword evidence="2" id="KW-0678">Repressor</keyword>
<feature type="non-terminal residue" evidence="9">
    <location>
        <position position="1"/>
    </location>
</feature>
<feature type="region of interest" description="Disordered" evidence="6">
    <location>
        <begin position="342"/>
        <end position="415"/>
    </location>
</feature>
<keyword evidence="10" id="KW-1185">Reference proteome</keyword>
<dbReference type="InterPro" id="IPR001005">
    <property type="entry name" value="SANT/Myb"/>
</dbReference>
<feature type="compositionally biased region" description="Basic and acidic residues" evidence="6">
    <location>
        <begin position="1"/>
        <end position="18"/>
    </location>
</feature>
<reference evidence="9 10" key="1">
    <citation type="journal article" date="2013" name="Nature">
        <title>Insights into bilaterian evolution from three spiralian genomes.</title>
        <authorList>
            <person name="Simakov O."/>
            <person name="Marletaz F."/>
            <person name="Cho S.J."/>
            <person name="Edsinger-Gonzales E."/>
            <person name="Havlak P."/>
            <person name="Hellsten U."/>
            <person name="Kuo D.H."/>
            <person name="Larsson T."/>
            <person name="Lv J."/>
            <person name="Arendt D."/>
            <person name="Savage R."/>
            <person name="Osoegawa K."/>
            <person name="de Jong P."/>
            <person name="Grimwood J."/>
            <person name="Chapman J.A."/>
            <person name="Shapiro H."/>
            <person name="Aerts A."/>
            <person name="Otillar R.P."/>
            <person name="Terry A.Y."/>
            <person name="Boore J.L."/>
            <person name="Grigoriev I.V."/>
            <person name="Lindberg D.R."/>
            <person name="Seaver E.C."/>
            <person name="Weisblat D.A."/>
            <person name="Putnam N.H."/>
            <person name="Rokhsar D.S."/>
        </authorList>
    </citation>
    <scope>NUCLEOTIDE SEQUENCE [LARGE SCALE GENOMIC DNA]</scope>
</reference>
<dbReference type="RefSeq" id="XP_009062673.1">
    <property type="nucleotide sequence ID" value="XM_009064425.1"/>
</dbReference>
<evidence type="ECO:0000313" key="10">
    <source>
        <dbReference type="Proteomes" id="UP000030746"/>
    </source>
</evidence>
<feature type="domain" description="ELM2" evidence="7">
    <location>
        <begin position="155"/>
        <end position="256"/>
    </location>
</feature>
<dbReference type="SMART" id="SM01189">
    <property type="entry name" value="ELM2"/>
    <property type="match status" value="1"/>
</dbReference>
<evidence type="ECO:0000256" key="2">
    <source>
        <dbReference type="ARBA" id="ARBA00022491"/>
    </source>
</evidence>
<keyword evidence="3" id="KW-0805">Transcription regulation</keyword>
<sequence>DRDFDPSADMLVHDFDDERTLEEEENMSNDSCSNELNDLEKEGEMPIEDLLAIYGYSDNQDNNADNTRSSSEEEILSNHDLTLDKDEIARDVLKTNSDDDDKETSVTDLLESVSSSHTPRLLRLSHHSRHHDDEDVSDSEDDVDYHPIAEEDWKKTIQVGGDYQVKVPDGLNKYGDAPAYENEDRLLWDPSKLDGDKENIIETYLTEVQKDNLQSATGVNSIPTGIHVKDDEQALYLLLQCGHNMDEALRRRKMSAVPPSDPMSLWSEEECRNFENGIRTYGKNFYLIQQNKVRTRSVGELVQFYYLWKKTERHDAFANKTRLEKRKYALHPGVTDYMDRFLDEQDTNTPPPRDRSDSPTLSSLVYDDLKKPHIKQETDNKTVTPLSQTDTSLHCSSPKPSHNDSSTSPSQKRLHEDETCVNGTLENVNISSDPLVKKVKTESNNCEIKTPNSVSVLVKSPNSVTTESDIAVEASIENITTPSVNSVCVSDSVLLNSPESVSQ</sequence>
<name>V3ZVR1_LOTGI</name>
<feature type="region of interest" description="Disordered" evidence="6">
    <location>
        <begin position="1"/>
        <end position="77"/>
    </location>
</feature>
<keyword evidence="5" id="KW-0539">Nucleus</keyword>
<dbReference type="Proteomes" id="UP000030746">
    <property type="component" value="Unassembled WGS sequence"/>
</dbReference>
<keyword evidence="4" id="KW-0804">Transcription</keyword>
<dbReference type="InterPro" id="IPR009057">
    <property type="entry name" value="Homeodomain-like_sf"/>
</dbReference>
<evidence type="ECO:0000256" key="6">
    <source>
        <dbReference type="SAM" id="MobiDB-lite"/>
    </source>
</evidence>
<dbReference type="FunFam" id="1.10.10.60:FF:000025">
    <property type="entry name" value="Mesoderm induction early response 1, transcriptional regulator"/>
    <property type="match status" value="1"/>
</dbReference>
<dbReference type="PANTHER" id="PTHR10865">
    <property type="entry name" value="METASTASIS-ASSOCIATED PROTEIN AND MESODERM INDUCTION EARLY RESPONSE PROTEIN"/>
    <property type="match status" value="1"/>
</dbReference>
<dbReference type="AlphaFoldDB" id="V3ZVR1"/>
<dbReference type="PROSITE" id="PS51156">
    <property type="entry name" value="ELM2"/>
    <property type="match status" value="1"/>
</dbReference>
<dbReference type="OMA" id="PRRCKYL"/>
<dbReference type="SMART" id="SM00717">
    <property type="entry name" value="SANT"/>
    <property type="match status" value="1"/>
</dbReference>
<evidence type="ECO:0000256" key="3">
    <source>
        <dbReference type="ARBA" id="ARBA00023015"/>
    </source>
</evidence>
<dbReference type="GO" id="GO:0000122">
    <property type="term" value="P:negative regulation of transcription by RNA polymerase II"/>
    <property type="evidence" value="ECO:0007669"/>
    <property type="project" value="TreeGrafter"/>
</dbReference>
<dbReference type="GO" id="GO:0003714">
    <property type="term" value="F:transcription corepressor activity"/>
    <property type="evidence" value="ECO:0007669"/>
    <property type="project" value="TreeGrafter"/>
</dbReference>
<dbReference type="STRING" id="225164.V3ZVR1"/>
<dbReference type="PROSITE" id="PS51293">
    <property type="entry name" value="SANT"/>
    <property type="match status" value="1"/>
</dbReference>
<dbReference type="GeneID" id="20232874"/>
<dbReference type="Pfam" id="PF01448">
    <property type="entry name" value="ELM2"/>
    <property type="match status" value="1"/>
</dbReference>
<dbReference type="EMBL" id="KB203019">
    <property type="protein sequence ID" value="ESO86695.1"/>
    <property type="molecule type" value="Genomic_DNA"/>
</dbReference>
<feature type="compositionally biased region" description="Polar residues" evidence="6">
    <location>
        <begin position="57"/>
        <end position="69"/>
    </location>
</feature>
<evidence type="ECO:0008006" key="11">
    <source>
        <dbReference type="Google" id="ProtNLM"/>
    </source>
</evidence>
<comment type="subcellular location">
    <subcellularLocation>
        <location evidence="1">Nucleus</location>
    </subcellularLocation>
</comment>
<gene>
    <name evidence="9" type="ORF">LOTGIDRAFT_128702</name>
</gene>
<dbReference type="CTD" id="20232874"/>
<dbReference type="InterPro" id="IPR040138">
    <property type="entry name" value="MIER/MTA"/>
</dbReference>
<feature type="compositionally biased region" description="Polar residues" evidence="6">
    <location>
        <begin position="381"/>
        <end position="411"/>
    </location>
</feature>
<dbReference type="Pfam" id="PF19426">
    <property type="entry name" value="MIER1_3_C"/>
    <property type="match status" value="1"/>
</dbReference>
<evidence type="ECO:0000313" key="9">
    <source>
        <dbReference type="EMBL" id="ESO86695.1"/>
    </source>
</evidence>
<feature type="compositionally biased region" description="Basic and acidic residues" evidence="6">
    <location>
        <begin position="367"/>
        <end position="380"/>
    </location>
</feature>
<evidence type="ECO:0000256" key="5">
    <source>
        <dbReference type="ARBA" id="ARBA00023242"/>
    </source>
</evidence>
<feature type="domain" description="SANT" evidence="8">
    <location>
        <begin position="261"/>
        <end position="313"/>
    </location>
</feature>
<dbReference type="SUPFAM" id="SSF46689">
    <property type="entry name" value="Homeodomain-like"/>
    <property type="match status" value="1"/>
</dbReference>
<dbReference type="HOGENOM" id="CLU_027202_4_0_1"/>
<dbReference type="OrthoDB" id="5916873at2759"/>
<dbReference type="InterPro" id="IPR000949">
    <property type="entry name" value="ELM2_dom"/>
</dbReference>
<dbReference type="GO" id="GO:0032991">
    <property type="term" value="C:protein-containing complex"/>
    <property type="evidence" value="ECO:0007669"/>
    <property type="project" value="UniProtKB-ARBA"/>
</dbReference>
<dbReference type="PANTHER" id="PTHR10865:SF28">
    <property type="entry name" value="ELM2 DOMAIN-CONTAINING PROTEIN"/>
    <property type="match status" value="1"/>
</dbReference>
<evidence type="ECO:0000259" key="7">
    <source>
        <dbReference type="PROSITE" id="PS51156"/>
    </source>
</evidence>
<proteinExistence type="predicted"/>
<evidence type="ECO:0000256" key="1">
    <source>
        <dbReference type="ARBA" id="ARBA00004123"/>
    </source>
</evidence>
<dbReference type="InterPro" id="IPR045787">
    <property type="entry name" value="MIER1/3_C"/>
</dbReference>
<dbReference type="KEGG" id="lgi:LOTGIDRAFT_128702"/>